<evidence type="ECO:0000313" key="11">
    <source>
        <dbReference type="EMBL" id="WPK23239.1"/>
    </source>
</evidence>
<dbReference type="EMBL" id="CP138894">
    <property type="protein sequence ID" value="WPK23239.1"/>
    <property type="molecule type" value="Genomic_DNA"/>
</dbReference>
<organism evidence="11 12">
    <name type="scientific">Australozyma saopauloensis</name>
    <dbReference type="NCBI Taxonomy" id="291208"/>
    <lineage>
        <taxon>Eukaryota</taxon>
        <taxon>Fungi</taxon>
        <taxon>Dikarya</taxon>
        <taxon>Ascomycota</taxon>
        <taxon>Saccharomycotina</taxon>
        <taxon>Pichiomycetes</taxon>
        <taxon>Metschnikowiaceae</taxon>
        <taxon>Australozyma</taxon>
    </lineage>
</organism>
<evidence type="ECO:0000256" key="5">
    <source>
        <dbReference type="ARBA" id="ARBA00022843"/>
    </source>
</evidence>
<dbReference type="Proteomes" id="UP001338582">
    <property type="component" value="Chromosome 1"/>
</dbReference>
<dbReference type="GO" id="GO:0005776">
    <property type="term" value="C:autophagosome"/>
    <property type="evidence" value="ECO:0007669"/>
    <property type="project" value="TreeGrafter"/>
</dbReference>
<evidence type="ECO:0000256" key="1">
    <source>
        <dbReference type="ARBA" id="ARBA00004623"/>
    </source>
</evidence>
<accession>A0AAX4H3Y2</accession>
<dbReference type="InterPro" id="IPR042526">
    <property type="entry name" value="Atg5_HR"/>
</dbReference>
<feature type="domain" description="Autophagy protein ATG5 UblA" evidence="10">
    <location>
        <begin position="17"/>
        <end position="99"/>
    </location>
</feature>
<dbReference type="InterPro" id="IPR007239">
    <property type="entry name" value="Atg5"/>
</dbReference>
<dbReference type="Pfam" id="PF04106">
    <property type="entry name" value="ATG5_UblB"/>
    <property type="match status" value="1"/>
</dbReference>
<dbReference type="GeneID" id="88171537"/>
<dbReference type="PANTHER" id="PTHR13040:SF2">
    <property type="entry name" value="AUTOPHAGY PROTEIN 5"/>
    <property type="match status" value="1"/>
</dbReference>
<gene>
    <name evidence="11" type="ORF">PUMCH_000468</name>
</gene>
<dbReference type="InterPro" id="IPR042527">
    <property type="entry name" value="Atg5_UblA_dom_sf"/>
</dbReference>
<dbReference type="GO" id="GO:0034727">
    <property type="term" value="P:piecemeal microautophagy of the nucleus"/>
    <property type="evidence" value="ECO:0007669"/>
    <property type="project" value="TreeGrafter"/>
</dbReference>
<comment type="function">
    <text evidence="7">Involved in cytoplasm to vacuole transport (Cvt) and autophagic vesicle formation.</text>
</comment>
<name>A0AAX4H3Y2_9ASCO</name>
<keyword evidence="12" id="KW-1185">Reference proteome</keyword>
<evidence type="ECO:0000259" key="9">
    <source>
        <dbReference type="Pfam" id="PF20637"/>
    </source>
</evidence>
<evidence type="ECO:0000256" key="7">
    <source>
        <dbReference type="RuleBase" id="RU361202"/>
    </source>
</evidence>
<evidence type="ECO:0000313" key="12">
    <source>
        <dbReference type="Proteomes" id="UP001338582"/>
    </source>
</evidence>
<dbReference type="GO" id="GO:0019776">
    <property type="term" value="F:Atg8-family ligase activity"/>
    <property type="evidence" value="ECO:0007669"/>
    <property type="project" value="TreeGrafter"/>
</dbReference>
<dbReference type="Gene3D" id="1.10.246.190">
    <property type="entry name" value="Autophagy protein Apg5, helix rich domain"/>
    <property type="match status" value="1"/>
</dbReference>
<comment type="similarity">
    <text evidence="2 7">Belongs to the ATG5 family.</text>
</comment>
<dbReference type="InterPro" id="IPR048940">
    <property type="entry name" value="ATG5_HBR"/>
</dbReference>
<sequence length="266" mass="31107">MDPLLALRELLWEAAVNVRIKYGRHEYLARFHRSAYLPLYYTEIALFFSVLSLSPQLESSPIWLQDGDTPLKWNLPIGVLYDLHWLHRRNGIEPWTLTLCVSGEGQYPRDTIIPFPSPVMGEVVNYRDTVFQVIINLLKQSCYVLRGNSRAILSMSEHDTKALWKAIQTHDYDMYLTTMRENFDIETVRRLPVKVFSVPLRSYTQLSLSPKTENDEPTILGDTLQEFNSDKLYIQGIAIDDMLSMEVLQVWRQFRHLDNFLYIVAF</sequence>
<feature type="domain" description="Autophagy protein ATG5 alpha-helical bundle region" evidence="9">
    <location>
        <begin position="128"/>
        <end position="176"/>
    </location>
</feature>
<dbReference type="AlphaFoldDB" id="A0AAX4H3Y2"/>
<comment type="subcellular location">
    <subcellularLocation>
        <location evidence="1 7">Preautophagosomal structure membrane</location>
        <topology evidence="1 7">Peripheral membrane protein</topology>
    </subcellularLocation>
</comment>
<dbReference type="PANTHER" id="PTHR13040">
    <property type="entry name" value="AUTOPHAGY PROTEIN 5"/>
    <property type="match status" value="1"/>
</dbReference>
<keyword evidence="4 7" id="KW-1017">Isopeptide bond</keyword>
<feature type="domain" description="Autophagy protein ATG5 UblB" evidence="8">
    <location>
        <begin position="191"/>
        <end position="264"/>
    </location>
</feature>
<dbReference type="Pfam" id="PF20638">
    <property type="entry name" value="ATG5_UblA"/>
    <property type="match status" value="1"/>
</dbReference>
<keyword evidence="7" id="KW-0472">Membrane</keyword>
<evidence type="ECO:0000256" key="4">
    <source>
        <dbReference type="ARBA" id="ARBA00022499"/>
    </source>
</evidence>
<dbReference type="Gene3D" id="3.10.20.620">
    <property type="match status" value="1"/>
</dbReference>
<evidence type="ECO:0000259" key="8">
    <source>
        <dbReference type="Pfam" id="PF04106"/>
    </source>
</evidence>
<dbReference type="Gene3D" id="3.10.20.90">
    <property type="entry name" value="Phosphatidylinositol 3-kinase Catalytic Subunit, Chain A, domain 1"/>
    <property type="match status" value="1"/>
</dbReference>
<dbReference type="KEGG" id="asau:88171537"/>
<keyword evidence="5 7" id="KW-0832">Ubl conjugation</keyword>
<dbReference type="InterPro" id="IPR048939">
    <property type="entry name" value="ATG5_UblA"/>
</dbReference>
<evidence type="ECO:0000256" key="3">
    <source>
        <dbReference type="ARBA" id="ARBA00011554"/>
    </source>
</evidence>
<reference evidence="11 12" key="1">
    <citation type="submission" date="2023-10" db="EMBL/GenBank/DDBJ databases">
        <title>Draft Genome Sequence of Candida saopaulonensis from a very Premature Infant with Sepsis.</title>
        <authorList>
            <person name="Ning Y."/>
            <person name="Dai R."/>
            <person name="Xiao M."/>
            <person name="Xu Y."/>
            <person name="Yan Q."/>
            <person name="Zhang L."/>
        </authorList>
    </citation>
    <scope>NUCLEOTIDE SEQUENCE [LARGE SCALE GENOMIC DNA]</scope>
    <source>
        <strain evidence="11 12">19XY460</strain>
    </source>
</reference>
<proteinExistence type="inferred from homology"/>
<dbReference type="GO" id="GO:0000422">
    <property type="term" value="P:autophagy of mitochondrion"/>
    <property type="evidence" value="ECO:0007669"/>
    <property type="project" value="TreeGrafter"/>
</dbReference>
<protein>
    <recommendedName>
        <fullName evidence="7">Autophagy protein 5</fullName>
    </recommendedName>
</protein>
<evidence type="ECO:0000256" key="2">
    <source>
        <dbReference type="ARBA" id="ARBA00006910"/>
    </source>
</evidence>
<keyword evidence="6 7" id="KW-0072">Autophagy</keyword>
<dbReference type="Pfam" id="PF20637">
    <property type="entry name" value="ATG5_HBR"/>
    <property type="match status" value="1"/>
</dbReference>
<keyword evidence="7" id="KW-0813">Transport</keyword>
<dbReference type="RefSeq" id="XP_062875626.1">
    <property type="nucleotide sequence ID" value="XM_063019556.1"/>
</dbReference>
<dbReference type="GO" id="GO:0034274">
    <property type="term" value="C:Atg12-Atg5-Atg16 complex"/>
    <property type="evidence" value="ECO:0007669"/>
    <property type="project" value="TreeGrafter"/>
</dbReference>
<dbReference type="GO" id="GO:0006995">
    <property type="term" value="P:cellular response to nitrogen starvation"/>
    <property type="evidence" value="ECO:0007669"/>
    <property type="project" value="TreeGrafter"/>
</dbReference>
<evidence type="ECO:0000259" key="10">
    <source>
        <dbReference type="Pfam" id="PF20638"/>
    </source>
</evidence>
<evidence type="ECO:0000256" key="6">
    <source>
        <dbReference type="ARBA" id="ARBA00023006"/>
    </source>
</evidence>
<comment type="subunit">
    <text evidence="3 7">Conjugated with ATG12.</text>
</comment>
<dbReference type="GO" id="GO:0034045">
    <property type="term" value="C:phagophore assembly site membrane"/>
    <property type="evidence" value="ECO:0007669"/>
    <property type="project" value="UniProtKB-SubCell"/>
</dbReference>
<dbReference type="InterPro" id="IPR048318">
    <property type="entry name" value="ATG5_UblB"/>
</dbReference>
<dbReference type="GO" id="GO:0061908">
    <property type="term" value="C:phagophore"/>
    <property type="evidence" value="ECO:0007669"/>
    <property type="project" value="TreeGrafter"/>
</dbReference>
<dbReference type="GO" id="GO:0044233">
    <property type="term" value="C:mitochondria-associated endoplasmic reticulum membrane contact site"/>
    <property type="evidence" value="ECO:0007669"/>
    <property type="project" value="TreeGrafter"/>
</dbReference>